<evidence type="ECO:0000313" key="2">
    <source>
        <dbReference type="Proteomes" id="UP001565368"/>
    </source>
</evidence>
<dbReference type="GeneID" id="95984335"/>
<dbReference type="RefSeq" id="XP_069209255.1">
    <property type="nucleotide sequence ID" value="XM_069351837.1"/>
</dbReference>
<sequence length="226" mass="24606">MDAAAAMNSALQQALILSNDRGNLAVAQAASLNQSPSHGRDAEANVADGAVIQRGELELAVQLLRIGGTPNPPRTDPFTPAGYMERCAFVAKIVNKPCSTLPAIRIFLEGVVAALRIQYEAMTACLEKLTELRPRLDAAHPRFYLQAKIIMETDMEDNSDIRGRMARLILRIENRDVNGIVTGVAHNLANDLFHQAMGSFAKGVWCTTNDEATLLETARGMHDLKL</sequence>
<proteinExistence type="predicted"/>
<organism evidence="1 2">
    <name type="scientific">Vanrija albida</name>
    <dbReference type="NCBI Taxonomy" id="181172"/>
    <lineage>
        <taxon>Eukaryota</taxon>
        <taxon>Fungi</taxon>
        <taxon>Dikarya</taxon>
        <taxon>Basidiomycota</taxon>
        <taxon>Agaricomycotina</taxon>
        <taxon>Tremellomycetes</taxon>
        <taxon>Trichosporonales</taxon>
        <taxon>Trichosporonaceae</taxon>
        <taxon>Vanrija</taxon>
    </lineage>
</organism>
<gene>
    <name evidence="1" type="ORF">Q8F55_003292</name>
</gene>
<evidence type="ECO:0008006" key="3">
    <source>
        <dbReference type="Google" id="ProtNLM"/>
    </source>
</evidence>
<evidence type="ECO:0000313" key="1">
    <source>
        <dbReference type="EMBL" id="KAL1409311.1"/>
    </source>
</evidence>
<dbReference type="Proteomes" id="UP001565368">
    <property type="component" value="Unassembled WGS sequence"/>
</dbReference>
<reference evidence="1 2" key="1">
    <citation type="submission" date="2023-08" db="EMBL/GenBank/DDBJ databases">
        <title>Annotated Genome Sequence of Vanrija albida AlHP1.</title>
        <authorList>
            <person name="Herzog R."/>
        </authorList>
    </citation>
    <scope>NUCLEOTIDE SEQUENCE [LARGE SCALE GENOMIC DNA]</scope>
    <source>
        <strain evidence="1 2">AlHP1</strain>
    </source>
</reference>
<protein>
    <recommendedName>
        <fullName evidence="3">NACHT-NTPase and P-loop NTPases N-terminal domain-containing protein</fullName>
    </recommendedName>
</protein>
<keyword evidence="2" id="KW-1185">Reference proteome</keyword>
<accession>A0ABR3Q3U6</accession>
<name>A0ABR3Q3U6_9TREE</name>
<dbReference type="EMBL" id="JBBXJM010000003">
    <property type="protein sequence ID" value="KAL1409311.1"/>
    <property type="molecule type" value="Genomic_DNA"/>
</dbReference>
<comment type="caution">
    <text evidence="1">The sequence shown here is derived from an EMBL/GenBank/DDBJ whole genome shotgun (WGS) entry which is preliminary data.</text>
</comment>